<keyword evidence="1" id="KW-0732">Signal</keyword>
<gene>
    <name evidence="2" type="ORF">GA0070609_4973</name>
</gene>
<evidence type="ECO:0000313" key="2">
    <source>
        <dbReference type="EMBL" id="SCG74268.1"/>
    </source>
</evidence>
<name>A0A1C5JUS5_9ACTN</name>
<keyword evidence="3" id="KW-1185">Reference proteome</keyword>
<dbReference type="EMBL" id="LT607750">
    <property type="protein sequence ID" value="SCG74268.1"/>
    <property type="molecule type" value="Genomic_DNA"/>
</dbReference>
<dbReference type="RefSeq" id="WP_088995958.1">
    <property type="nucleotide sequence ID" value="NZ_LT607750.1"/>
</dbReference>
<organism evidence="2 3">
    <name type="scientific">Micromonospora echinaurantiaca</name>
    <dbReference type="NCBI Taxonomy" id="47857"/>
    <lineage>
        <taxon>Bacteria</taxon>
        <taxon>Bacillati</taxon>
        <taxon>Actinomycetota</taxon>
        <taxon>Actinomycetes</taxon>
        <taxon>Micromonosporales</taxon>
        <taxon>Micromonosporaceae</taxon>
        <taxon>Micromonospora</taxon>
    </lineage>
</organism>
<evidence type="ECO:0008006" key="4">
    <source>
        <dbReference type="Google" id="ProtNLM"/>
    </source>
</evidence>
<proteinExistence type="predicted"/>
<evidence type="ECO:0000256" key="1">
    <source>
        <dbReference type="SAM" id="SignalP"/>
    </source>
</evidence>
<feature type="chain" id="PRO_5008719978" description="Secreted protein" evidence="1">
    <location>
        <begin position="31"/>
        <end position="103"/>
    </location>
</feature>
<reference evidence="2 3" key="1">
    <citation type="submission" date="2016-06" db="EMBL/GenBank/DDBJ databases">
        <authorList>
            <person name="Kjaerup R.B."/>
            <person name="Dalgaard T.S."/>
            <person name="Juul-Madsen H.R."/>
        </authorList>
    </citation>
    <scope>NUCLEOTIDE SEQUENCE [LARGE SCALE GENOMIC DNA]</scope>
    <source>
        <strain evidence="2 3">DSM 43904</strain>
    </source>
</reference>
<dbReference type="Proteomes" id="UP000198217">
    <property type="component" value="Chromosome I"/>
</dbReference>
<evidence type="ECO:0000313" key="3">
    <source>
        <dbReference type="Proteomes" id="UP000198217"/>
    </source>
</evidence>
<accession>A0A1C5JUS5</accession>
<dbReference type="AlphaFoldDB" id="A0A1C5JUS5"/>
<protein>
    <recommendedName>
        <fullName evidence="4">Secreted protein</fullName>
    </recommendedName>
</protein>
<sequence length="103" mass="10840">MSKRYLAKLAGAVALGGAALLLGTPTAAMAYDGEASDSNTCGTIEQSNEAAAVSVFERNFIEDSEIAIVVEQSVNQENSTEFGPNNNIVNVCINDVELDLELD</sequence>
<feature type="signal peptide" evidence="1">
    <location>
        <begin position="1"/>
        <end position="30"/>
    </location>
</feature>